<gene>
    <name evidence="1" type="ORF">GCM10017581_009620</name>
</gene>
<organism evidence="1 2">
    <name type="scientific">Dactylosporangium matsuzakiense</name>
    <dbReference type="NCBI Taxonomy" id="53360"/>
    <lineage>
        <taxon>Bacteria</taxon>
        <taxon>Bacillati</taxon>
        <taxon>Actinomycetota</taxon>
        <taxon>Actinomycetes</taxon>
        <taxon>Micromonosporales</taxon>
        <taxon>Micromonosporaceae</taxon>
        <taxon>Dactylosporangium</taxon>
    </lineage>
</organism>
<accession>A0A9W6KBU9</accession>
<comment type="caution">
    <text evidence="1">The sequence shown here is derived from an EMBL/GenBank/DDBJ whole genome shotgun (WGS) entry which is preliminary data.</text>
</comment>
<name>A0A9W6KBU9_9ACTN</name>
<reference evidence="1" key="2">
    <citation type="submission" date="2023-01" db="EMBL/GenBank/DDBJ databases">
        <authorList>
            <person name="Sun Q."/>
            <person name="Evtushenko L."/>
        </authorList>
    </citation>
    <scope>NUCLEOTIDE SEQUENCE</scope>
    <source>
        <strain evidence="1">VKM Ac-1321</strain>
    </source>
</reference>
<evidence type="ECO:0008006" key="3">
    <source>
        <dbReference type="Google" id="ProtNLM"/>
    </source>
</evidence>
<proteinExistence type="predicted"/>
<protein>
    <recommendedName>
        <fullName evidence="3">Radical SAM protein</fullName>
    </recommendedName>
</protein>
<sequence length="360" mass="41016">MTSMAMRPAVEQLRALSEQFEVPFMDVILIAANAEGARPLRDYPRARMQLRPIGSDEVWQIILPFDNEHSRFEVADGAVKFEGEPVADVVALENDDVVLTYLRAGGNSITLNTHSRSRCTGCMFCPNVIEDASDDTLTSEGQLAELLEWLQADNGWPDLSHAEVITVCSGCFHYPAMAIEHMSSLRRAAERFGFQGRLHLLSSVLRDREDLVRLREECGPFHLTLTLECFERRQLLLKDTKASLTLERSAEIMDDCRELDILADFTYVAGLDSYETAVKGVSFLAPHVGTFPRIQVYQAHNDYMRRARHRDAEDLGYFLRLRRELETVFQPTGLAPRSWENYRPLWYSRFADRPVAGPRV</sequence>
<dbReference type="AlphaFoldDB" id="A0A9W6KBU9"/>
<dbReference type="EMBL" id="BSFP01000003">
    <property type="protein sequence ID" value="GLK99221.1"/>
    <property type="molecule type" value="Genomic_DNA"/>
</dbReference>
<dbReference type="Proteomes" id="UP001143480">
    <property type="component" value="Unassembled WGS sequence"/>
</dbReference>
<evidence type="ECO:0000313" key="1">
    <source>
        <dbReference type="EMBL" id="GLK99221.1"/>
    </source>
</evidence>
<keyword evidence="2" id="KW-1185">Reference proteome</keyword>
<reference evidence="1" key="1">
    <citation type="journal article" date="2014" name="Int. J. Syst. Evol. Microbiol.">
        <title>Complete genome sequence of Corynebacterium casei LMG S-19264T (=DSM 44701T), isolated from a smear-ripened cheese.</title>
        <authorList>
            <consortium name="US DOE Joint Genome Institute (JGI-PGF)"/>
            <person name="Walter F."/>
            <person name="Albersmeier A."/>
            <person name="Kalinowski J."/>
            <person name="Ruckert C."/>
        </authorList>
    </citation>
    <scope>NUCLEOTIDE SEQUENCE</scope>
    <source>
        <strain evidence="1">VKM Ac-1321</strain>
    </source>
</reference>
<evidence type="ECO:0000313" key="2">
    <source>
        <dbReference type="Proteomes" id="UP001143480"/>
    </source>
</evidence>